<proteinExistence type="predicted"/>
<organism evidence="2">
    <name type="scientific">Tanacetum cinerariifolium</name>
    <name type="common">Dalmatian daisy</name>
    <name type="synonym">Chrysanthemum cinerariifolium</name>
    <dbReference type="NCBI Taxonomy" id="118510"/>
    <lineage>
        <taxon>Eukaryota</taxon>
        <taxon>Viridiplantae</taxon>
        <taxon>Streptophyta</taxon>
        <taxon>Embryophyta</taxon>
        <taxon>Tracheophyta</taxon>
        <taxon>Spermatophyta</taxon>
        <taxon>Magnoliopsida</taxon>
        <taxon>eudicotyledons</taxon>
        <taxon>Gunneridae</taxon>
        <taxon>Pentapetalae</taxon>
        <taxon>asterids</taxon>
        <taxon>campanulids</taxon>
        <taxon>Asterales</taxon>
        <taxon>Asteraceae</taxon>
        <taxon>Asteroideae</taxon>
        <taxon>Anthemideae</taxon>
        <taxon>Anthemidinae</taxon>
        <taxon>Tanacetum</taxon>
    </lineage>
</organism>
<feature type="compositionally biased region" description="Polar residues" evidence="1">
    <location>
        <begin position="108"/>
        <end position="117"/>
    </location>
</feature>
<reference evidence="2" key="1">
    <citation type="journal article" date="2019" name="Sci. Rep.">
        <title>Draft genome of Tanacetum cinerariifolium, the natural source of mosquito coil.</title>
        <authorList>
            <person name="Yamashiro T."/>
            <person name="Shiraishi A."/>
            <person name="Satake H."/>
            <person name="Nakayama K."/>
        </authorList>
    </citation>
    <scope>NUCLEOTIDE SEQUENCE</scope>
</reference>
<name>A0A6L2J3A1_TANCI</name>
<dbReference type="EMBL" id="BKCJ010000135">
    <property type="protein sequence ID" value="GEU30194.1"/>
    <property type="molecule type" value="Genomic_DNA"/>
</dbReference>
<gene>
    <name evidence="2" type="ORF">Tci_002172</name>
</gene>
<feature type="region of interest" description="Disordered" evidence="1">
    <location>
        <begin position="97"/>
        <end position="130"/>
    </location>
</feature>
<feature type="compositionally biased region" description="Basic residues" evidence="1">
    <location>
        <begin position="97"/>
        <end position="107"/>
    </location>
</feature>
<evidence type="ECO:0000313" key="2">
    <source>
        <dbReference type="EMBL" id="GEU30194.1"/>
    </source>
</evidence>
<evidence type="ECO:0000256" key="1">
    <source>
        <dbReference type="SAM" id="MobiDB-lite"/>
    </source>
</evidence>
<comment type="caution">
    <text evidence="2">The sequence shown here is derived from an EMBL/GenBank/DDBJ whole genome shotgun (WGS) entry which is preliminary data.</text>
</comment>
<feature type="region of interest" description="Disordered" evidence="1">
    <location>
        <begin position="32"/>
        <end position="59"/>
    </location>
</feature>
<protein>
    <submittedName>
        <fullName evidence="2">Uncharacterized protein</fullName>
    </submittedName>
</protein>
<dbReference type="AlphaFoldDB" id="A0A6L2J3A1"/>
<accession>A0A6L2J3A1</accession>
<sequence length="339" mass="38863">MKRKVWKANLQDLSWTSLPEFADDTVTHYSRPSPAIESTLGDVQNRNTSDTKTEESTSIITSKPAIKFVKAAERPTTGKVETTKKPAVKYAKLYRKTTKRKRVKHGTSRSQNNTHKSFTPRPAVYKPYRPPMRPMRSNMNGSWPNRTSFYKPAHSYNKRPFQETTQNLVAILIQSVKRLERELKERTHIQKGQNWKTQRGQKKSRGSKSTEVVDYILQVKKKLLTKKLKDSEAEHQRVAPAEEFALLVKIILSQRCINVSQRHINNSQQLCDSYARMVPAAAKIKEVTASQRHINCIPTASDEFPLPDYFPTASEDMFPLLSERDAPAEEVCTADEFKD</sequence>